<evidence type="ECO:0000256" key="1">
    <source>
        <dbReference type="SAM" id="MobiDB-lite"/>
    </source>
</evidence>
<dbReference type="EMBL" id="JADBGI010000013">
    <property type="protein sequence ID" value="MBE3000253.1"/>
    <property type="molecule type" value="Genomic_DNA"/>
</dbReference>
<gene>
    <name evidence="2" type="ORF">IDM40_16315</name>
</gene>
<keyword evidence="3" id="KW-1185">Reference proteome</keyword>
<evidence type="ECO:0008006" key="4">
    <source>
        <dbReference type="Google" id="ProtNLM"/>
    </source>
</evidence>
<dbReference type="RefSeq" id="WP_193122856.1">
    <property type="nucleotide sequence ID" value="NZ_JADBGI010000013.1"/>
</dbReference>
<comment type="caution">
    <text evidence="2">The sequence shown here is derived from an EMBL/GenBank/DDBJ whole genome shotgun (WGS) entry which is preliminary data.</text>
</comment>
<name>A0ABR9P8T0_9ACTN</name>
<feature type="region of interest" description="Disordered" evidence="1">
    <location>
        <begin position="176"/>
        <end position="199"/>
    </location>
</feature>
<proteinExistence type="predicted"/>
<reference evidence="2 3" key="1">
    <citation type="submission" date="2020-09" db="EMBL/GenBank/DDBJ databases">
        <title>Diversity and distribution of actinomycetes associated with coral in the coast of Hainan.</title>
        <authorList>
            <person name="Li F."/>
        </authorList>
    </citation>
    <scope>NUCLEOTIDE SEQUENCE [LARGE SCALE GENOMIC DNA]</scope>
    <source>
        <strain evidence="2 3">HNM0947</strain>
    </source>
</reference>
<accession>A0ABR9P8T0</accession>
<evidence type="ECO:0000313" key="2">
    <source>
        <dbReference type="EMBL" id="MBE3000253.1"/>
    </source>
</evidence>
<sequence length="199" mass="21994">MTFFFPGETSRLLDRSGLDDVDWVALGGPDADRVPSALRTVAPTEDLGDPYLWDQAHIYLEKVGGYAYEEQLVPTPVTEHLIPFFEVVVLDPEVYDRDALVECLREIALSHRRAPHAQPGLGLALEDLVPFAVGLFADPDRRVRQEAFQLVTELPLKGRATIDTVVGALEDRVAADEPEADPGAVEALTELRRRHGTGR</sequence>
<dbReference type="InterPro" id="IPR016024">
    <property type="entry name" value="ARM-type_fold"/>
</dbReference>
<dbReference type="InterPro" id="IPR011989">
    <property type="entry name" value="ARM-like"/>
</dbReference>
<dbReference type="SUPFAM" id="SSF48371">
    <property type="entry name" value="ARM repeat"/>
    <property type="match status" value="1"/>
</dbReference>
<organism evidence="2 3">
    <name type="scientific">Nocardiopsis coralli</name>
    <dbReference type="NCBI Taxonomy" id="2772213"/>
    <lineage>
        <taxon>Bacteria</taxon>
        <taxon>Bacillati</taxon>
        <taxon>Actinomycetota</taxon>
        <taxon>Actinomycetes</taxon>
        <taxon>Streptosporangiales</taxon>
        <taxon>Nocardiopsidaceae</taxon>
        <taxon>Nocardiopsis</taxon>
    </lineage>
</organism>
<dbReference type="Proteomes" id="UP000806528">
    <property type="component" value="Unassembled WGS sequence"/>
</dbReference>
<evidence type="ECO:0000313" key="3">
    <source>
        <dbReference type="Proteomes" id="UP000806528"/>
    </source>
</evidence>
<dbReference type="Gene3D" id="1.25.10.10">
    <property type="entry name" value="Leucine-rich Repeat Variant"/>
    <property type="match status" value="1"/>
</dbReference>
<protein>
    <recommendedName>
        <fullName evidence="4">HEAT repeat domain-containing protein</fullName>
    </recommendedName>
</protein>